<reference evidence="3 4" key="1">
    <citation type="submission" date="2021-12" db="EMBL/GenBank/DDBJ databases">
        <title>Discovery of the Pendulisporaceae a myxobacterial family with distinct sporulation behavior and unique specialized metabolism.</title>
        <authorList>
            <person name="Garcia R."/>
            <person name="Popoff A."/>
            <person name="Bader C.D."/>
            <person name="Loehr J."/>
            <person name="Walesch S."/>
            <person name="Walt C."/>
            <person name="Boldt J."/>
            <person name="Bunk B."/>
            <person name="Haeckl F.J.F.P.J."/>
            <person name="Gunesch A.P."/>
            <person name="Birkelbach J."/>
            <person name="Nuebel U."/>
            <person name="Pietschmann T."/>
            <person name="Bach T."/>
            <person name="Mueller R."/>
        </authorList>
    </citation>
    <scope>NUCLEOTIDE SEQUENCE [LARGE SCALE GENOMIC DNA]</scope>
    <source>
        <strain evidence="3 4">MSr11954</strain>
    </source>
</reference>
<protein>
    <recommendedName>
        <fullName evidence="5">YtxH domain-containing protein</fullName>
    </recommendedName>
</protein>
<keyword evidence="1" id="KW-0175">Coiled coil</keyword>
<name>A0ABZ2M9J7_9BACT</name>
<feature type="compositionally biased region" description="Basic residues" evidence="2">
    <location>
        <begin position="1"/>
        <end position="11"/>
    </location>
</feature>
<accession>A0ABZ2M9J7</accession>
<dbReference type="Proteomes" id="UP001370348">
    <property type="component" value="Chromosome"/>
</dbReference>
<evidence type="ECO:0000313" key="3">
    <source>
        <dbReference type="EMBL" id="WXB19165.1"/>
    </source>
</evidence>
<organism evidence="3 4">
    <name type="scientific">Pendulispora albinea</name>
    <dbReference type="NCBI Taxonomy" id="2741071"/>
    <lineage>
        <taxon>Bacteria</taxon>
        <taxon>Pseudomonadati</taxon>
        <taxon>Myxococcota</taxon>
        <taxon>Myxococcia</taxon>
        <taxon>Myxococcales</taxon>
        <taxon>Sorangiineae</taxon>
        <taxon>Pendulisporaceae</taxon>
        <taxon>Pendulispora</taxon>
    </lineage>
</organism>
<evidence type="ECO:0008006" key="5">
    <source>
        <dbReference type="Google" id="ProtNLM"/>
    </source>
</evidence>
<evidence type="ECO:0000313" key="4">
    <source>
        <dbReference type="Proteomes" id="UP001370348"/>
    </source>
</evidence>
<evidence type="ECO:0000256" key="2">
    <source>
        <dbReference type="SAM" id="MobiDB-lite"/>
    </source>
</evidence>
<feature type="compositionally biased region" description="Low complexity" evidence="2">
    <location>
        <begin position="12"/>
        <end position="21"/>
    </location>
</feature>
<sequence>MGKKKKKKRNGSKGANGAANADAESIALGTKLQYVGVGVVLGVVAAPAIRKWLERARPEVDKLLERLTAQAEELAENAGDWMATARGRISVKDEDGPSGRAH</sequence>
<keyword evidence="4" id="KW-1185">Reference proteome</keyword>
<dbReference type="EMBL" id="CP089984">
    <property type="protein sequence ID" value="WXB19165.1"/>
    <property type="molecule type" value="Genomic_DNA"/>
</dbReference>
<evidence type="ECO:0000256" key="1">
    <source>
        <dbReference type="SAM" id="Coils"/>
    </source>
</evidence>
<feature type="coiled-coil region" evidence="1">
    <location>
        <begin position="57"/>
        <end position="84"/>
    </location>
</feature>
<proteinExistence type="predicted"/>
<gene>
    <name evidence="3" type="ORF">LZC94_18250</name>
</gene>
<feature type="region of interest" description="Disordered" evidence="2">
    <location>
        <begin position="1"/>
        <end position="22"/>
    </location>
</feature>
<dbReference type="RefSeq" id="WP_394828791.1">
    <property type="nucleotide sequence ID" value="NZ_CP089984.1"/>
</dbReference>